<evidence type="ECO:0000256" key="2">
    <source>
        <dbReference type="SAM" id="Phobius"/>
    </source>
</evidence>
<dbReference type="Proteomes" id="UP000051952">
    <property type="component" value="Unassembled WGS sequence"/>
</dbReference>
<reference evidence="4" key="1">
    <citation type="submission" date="2015-09" db="EMBL/GenBank/DDBJ databases">
        <authorList>
            <consortium name="Pathogen Informatics"/>
        </authorList>
    </citation>
    <scope>NUCLEOTIDE SEQUENCE [LARGE SCALE GENOMIC DNA]</scope>
    <source>
        <strain evidence="4">Lake Konstanz</strain>
    </source>
</reference>
<sequence>MDCSVTHYFTVFVCPFLLVFHATVLPHVAMSQEKKMNALKELATILKDKGTPAPELWKAGGFAAAKRLKDVEQEIVKLRKTFSVETKAKGAEEERAEAEAAGVSLEELREQQKKKRDTEHQQDKRRLDDERKSGRETKLNVTKLAQGEFDLQTDYVGGDD</sequence>
<feature type="region of interest" description="Disordered" evidence="1">
    <location>
        <begin position="86"/>
        <end position="143"/>
    </location>
</feature>
<dbReference type="OrthoDB" id="273179at2759"/>
<keyword evidence="2" id="KW-1133">Transmembrane helix</keyword>
<keyword evidence="4" id="KW-1185">Reference proteome</keyword>
<feature type="compositionally biased region" description="Basic and acidic residues" evidence="1">
    <location>
        <begin position="106"/>
        <end position="138"/>
    </location>
</feature>
<keyword evidence="2" id="KW-0472">Membrane</keyword>
<organism evidence="3 4">
    <name type="scientific">Bodo saltans</name>
    <name type="common">Flagellated protozoan</name>
    <dbReference type="NCBI Taxonomy" id="75058"/>
    <lineage>
        <taxon>Eukaryota</taxon>
        <taxon>Discoba</taxon>
        <taxon>Euglenozoa</taxon>
        <taxon>Kinetoplastea</taxon>
        <taxon>Metakinetoplastina</taxon>
        <taxon>Eubodonida</taxon>
        <taxon>Bodonidae</taxon>
        <taxon>Bodo</taxon>
    </lineage>
</organism>
<dbReference type="EMBL" id="CYKH01001593">
    <property type="protein sequence ID" value="CUG87847.1"/>
    <property type="molecule type" value="Genomic_DNA"/>
</dbReference>
<dbReference type="AlphaFoldDB" id="A0A0S4JFT3"/>
<feature type="transmembrane region" description="Helical" evidence="2">
    <location>
        <begin position="6"/>
        <end position="30"/>
    </location>
</feature>
<name>A0A0S4JFT3_BODSA</name>
<dbReference type="OMA" id="VTHYFTV"/>
<evidence type="ECO:0000256" key="1">
    <source>
        <dbReference type="SAM" id="MobiDB-lite"/>
    </source>
</evidence>
<dbReference type="VEuPathDB" id="TriTrypDB:BSAL_12315"/>
<keyword evidence="2" id="KW-0812">Transmembrane</keyword>
<gene>
    <name evidence="3" type="ORF">BSAL_12315</name>
</gene>
<evidence type="ECO:0000313" key="3">
    <source>
        <dbReference type="EMBL" id="CUG87847.1"/>
    </source>
</evidence>
<accession>A0A0S4JFT3</accession>
<proteinExistence type="predicted"/>
<evidence type="ECO:0000313" key="4">
    <source>
        <dbReference type="Proteomes" id="UP000051952"/>
    </source>
</evidence>
<protein>
    <submittedName>
        <fullName evidence="3">Membrane-associated protein, putative</fullName>
    </submittedName>
</protein>